<accession>A0A8J3IQW9</accession>
<gene>
    <name evidence="1" type="ORF">KSF_069080</name>
</gene>
<protein>
    <recommendedName>
        <fullName evidence="3">Zinc-finger domain-containing protein</fullName>
    </recommendedName>
</protein>
<proteinExistence type="predicted"/>
<dbReference type="Proteomes" id="UP000597444">
    <property type="component" value="Unassembled WGS sequence"/>
</dbReference>
<organism evidence="1 2">
    <name type="scientific">Reticulibacter mediterranei</name>
    <dbReference type="NCBI Taxonomy" id="2778369"/>
    <lineage>
        <taxon>Bacteria</taxon>
        <taxon>Bacillati</taxon>
        <taxon>Chloroflexota</taxon>
        <taxon>Ktedonobacteria</taxon>
        <taxon>Ktedonobacterales</taxon>
        <taxon>Reticulibacteraceae</taxon>
        <taxon>Reticulibacter</taxon>
    </lineage>
</organism>
<dbReference type="AlphaFoldDB" id="A0A8J3IQW9"/>
<comment type="caution">
    <text evidence="1">The sequence shown here is derived from an EMBL/GenBank/DDBJ whole genome shotgun (WGS) entry which is preliminary data.</text>
</comment>
<name>A0A8J3IQW9_9CHLR</name>
<evidence type="ECO:0000313" key="1">
    <source>
        <dbReference type="EMBL" id="GHO96860.1"/>
    </source>
</evidence>
<dbReference type="RefSeq" id="WP_220207453.1">
    <property type="nucleotide sequence ID" value="NZ_BNJK01000001.1"/>
</dbReference>
<sequence length="279" mass="30356">MQCSEPGAIRDEELLAYLAGEYVRPDVVQHLARCQSCTAQLADYRVMEYKLISKLYRWDCPSNDVLGEYQLNLLNQEQAGAVKKHLEQCVLCNAELATLTEFLANDPLLVERAPATPVQAAAPVIATNNHHVGQDAQQLLDQLRGRAEAGVRRIIASLLPPQPRLAYGVRGAESTVPGAVWPRLYAAEGLTISLQIERGSGRQDELQLIGLVTRKGSALGSLEGTPVRLLVSTSVISTQQIDDLGNFVFAPITPATYGLELQLPDGIVVIDQLPIVAQE</sequence>
<evidence type="ECO:0008006" key="3">
    <source>
        <dbReference type="Google" id="ProtNLM"/>
    </source>
</evidence>
<reference evidence="1" key="1">
    <citation type="submission" date="2020-10" db="EMBL/GenBank/DDBJ databases">
        <title>Taxonomic study of unclassified bacteria belonging to the class Ktedonobacteria.</title>
        <authorList>
            <person name="Yabe S."/>
            <person name="Wang C.M."/>
            <person name="Zheng Y."/>
            <person name="Sakai Y."/>
            <person name="Cavaletti L."/>
            <person name="Monciardini P."/>
            <person name="Donadio S."/>
        </authorList>
    </citation>
    <scope>NUCLEOTIDE SEQUENCE</scope>
    <source>
        <strain evidence="1">ID150040</strain>
    </source>
</reference>
<dbReference type="EMBL" id="BNJK01000001">
    <property type="protein sequence ID" value="GHO96860.1"/>
    <property type="molecule type" value="Genomic_DNA"/>
</dbReference>
<keyword evidence="2" id="KW-1185">Reference proteome</keyword>
<evidence type="ECO:0000313" key="2">
    <source>
        <dbReference type="Proteomes" id="UP000597444"/>
    </source>
</evidence>